<comment type="caution">
    <text evidence="2">The sequence shown here is derived from an EMBL/GenBank/DDBJ whole genome shotgun (WGS) entry which is preliminary data.</text>
</comment>
<sequence>MLKRLLLLAALLIVRYHAGTHRDSDDGNESSFSKGLVGLNSAGHNISGLCPLVQRVYLVFAVKPQEQDLKSTTATDPTESMDRLVLEKRTKELEKENQQLRARLNELNGKDSDAGDPVQQDTGIYGPQAMRIR</sequence>
<feature type="region of interest" description="Disordered" evidence="1">
    <location>
        <begin position="105"/>
        <end position="133"/>
    </location>
</feature>
<dbReference type="AlphaFoldDB" id="A0A3D8YI10"/>
<accession>A0A3D8YI10</accession>
<protein>
    <submittedName>
        <fullName evidence="2">Uncharacterized protein</fullName>
    </submittedName>
</protein>
<dbReference type="RefSeq" id="WP_115829081.1">
    <property type="nucleotide sequence ID" value="NZ_QNUL01000001.1"/>
</dbReference>
<keyword evidence="3" id="KW-1185">Reference proteome</keyword>
<name>A0A3D8YI10_9BACT</name>
<dbReference type="EMBL" id="QNUL01000001">
    <property type="protein sequence ID" value="REA64473.1"/>
    <property type="molecule type" value="Genomic_DNA"/>
</dbReference>
<reference evidence="2 3" key="1">
    <citation type="submission" date="2018-07" db="EMBL/GenBank/DDBJ databases">
        <title>Dyadobacter roseus sp. nov., isolated from rose rhizosphere soil.</title>
        <authorList>
            <person name="Chen L."/>
        </authorList>
    </citation>
    <scope>NUCLEOTIDE SEQUENCE [LARGE SCALE GENOMIC DNA]</scope>
    <source>
        <strain evidence="2 3">RS19</strain>
    </source>
</reference>
<proteinExistence type="predicted"/>
<organism evidence="2 3">
    <name type="scientific">Dyadobacter luteus</name>
    <dbReference type="NCBI Taxonomy" id="2259619"/>
    <lineage>
        <taxon>Bacteria</taxon>
        <taxon>Pseudomonadati</taxon>
        <taxon>Bacteroidota</taxon>
        <taxon>Cytophagia</taxon>
        <taxon>Cytophagales</taxon>
        <taxon>Spirosomataceae</taxon>
        <taxon>Dyadobacter</taxon>
    </lineage>
</organism>
<dbReference type="Proteomes" id="UP000256373">
    <property type="component" value="Unassembled WGS sequence"/>
</dbReference>
<evidence type="ECO:0000256" key="1">
    <source>
        <dbReference type="SAM" id="MobiDB-lite"/>
    </source>
</evidence>
<gene>
    <name evidence="2" type="ORF">DSL64_02685</name>
</gene>
<evidence type="ECO:0000313" key="2">
    <source>
        <dbReference type="EMBL" id="REA64473.1"/>
    </source>
</evidence>
<evidence type="ECO:0000313" key="3">
    <source>
        <dbReference type="Proteomes" id="UP000256373"/>
    </source>
</evidence>